<protein>
    <recommendedName>
        <fullName evidence="6">DNA recombination and repair protein Rad51-like C-terminal domain-containing protein</fullName>
    </recommendedName>
</protein>
<dbReference type="Gene3D" id="3.40.50.300">
    <property type="entry name" value="P-loop containing nucleotide triphosphate hydrolases"/>
    <property type="match status" value="1"/>
</dbReference>
<evidence type="ECO:0000256" key="2">
    <source>
        <dbReference type="ARBA" id="ARBA00023242"/>
    </source>
</evidence>
<dbReference type="InterPro" id="IPR051988">
    <property type="entry name" value="HRR_RAD51_Paralog"/>
</dbReference>
<reference evidence="4 5" key="1">
    <citation type="submission" date="2024-04" db="EMBL/GenBank/DDBJ databases">
        <title>Phyllosticta paracitricarpa is synonymous to the EU quarantine fungus P. citricarpa based on phylogenomic analyses.</title>
        <authorList>
            <consortium name="Lawrence Berkeley National Laboratory"/>
            <person name="Van Ingen-Buijs V.A."/>
            <person name="Van Westerhoven A.C."/>
            <person name="Haridas S."/>
            <person name="Skiadas P."/>
            <person name="Martin F."/>
            <person name="Groenewald J.Z."/>
            <person name="Crous P.W."/>
            <person name="Seidl M.F."/>
        </authorList>
    </citation>
    <scope>NUCLEOTIDE SEQUENCE [LARGE SCALE GENOMIC DNA]</scope>
    <source>
        <strain evidence="4 5">CBS 122670</strain>
    </source>
</reference>
<evidence type="ECO:0000313" key="4">
    <source>
        <dbReference type="EMBL" id="KAK7547118.1"/>
    </source>
</evidence>
<evidence type="ECO:0000256" key="3">
    <source>
        <dbReference type="SAM" id="MobiDB-lite"/>
    </source>
</evidence>
<dbReference type="Proteomes" id="UP001365128">
    <property type="component" value="Unassembled WGS sequence"/>
</dbReference>
<dbReference type="InterPro" id="IPR027417">
    <property type="entry name" value="P-loop_NTPase"/>
</dbReference>
<dbReference type="PANTHER" id="PTHR46457">
    <property type="entry name" value="DNA REPAIR PROTEIN RAD51 HOMOLOG 4"/>
    <property type="match status" value="1"/>
</dbReference>
<feature type="compositionally biased region" description="Low complexity" evidence="3">
    <location>
        <begin position="122"/>
        <end position="137"/>
    </location>
</feature>
<feature type="region of interest" description="Disordered" evidence="3">
    <location>
        <begin position="253"/>
        <end position="274"/>
    </location>
</feature>
<evidence type="ECO:0008006" key="6">
    <source>
        <dbReference type="Google" id="ProtNLM"/>
    </source>
</evidence>
<dbReference type="SUPFAM" id="SSF52540">
    <property type="entry name" value="P-loop containing nucleoside triphosphate hydrolases"/>
    <property type="match status" value="1"/>
</dbReference>
<evidence type="ECO:0000313" key="5">
    <source>
        <dbReference type="Proteomes" id="UP001365128"/>
    </source>
</evidence>
<sequence>MPGIEHHNHPIQPLLASDLFSAAKSTRTQQEKERTRTGCKAVDEALKGGMESGQAGLVAVTGDKGSGRTALAFALLSSHLLSSPTTHATLIDTASTFDVARLYTTLLSQLRQRRRLARAQLRNQMAPQPQQQQVQRQADADAGDDGDEEEEAERVLDRVYHARVFDFVGMVDAVTEVRERLERQTQRAERGECAEETSMEREDAQMPGKEGEKRRGLKRIRSDVTHIDDTDDEVEEDDDDDADAMVIDATGEQQMEPAAKAQRGEAQPVSDGTRGEGMIVVDSISHIVGPMMKTNHVQTSAVLSSFLRSLKHLTTSHNLTTLLINGAIVWNASRKTASSTAHPTQPPSRGPTYASSIFSSSSHIIPALSPMLAGHVDLHLLLTVQPLSHGDAVTLNSTAGAPFQAGQRPRAGKRANQVGVLEVLSDRYGDRVGRWGPFIVDSEGIIVDVDEHGRREER</sequence>
<feature type="region of interest" description="Disordered" evidence="3">
    <location>
        <begin position="182"/>
        <end position="216"/>
    </location>
</feature>
<name>A0ABR1MEH6_9PEZI</name>
<organism evidence="4 5">
    <name type="scientific">Phyllosticta citricarpa</name>
    <dbReference type="NCBI Taxonomy" id="55181"/>
    <lineage>
        <taxon>Eukaryota</taxon>
        <taxon>Fungi</taxon>
        <taxon>Dikarya</taxon>
        <taxon>Ascomycota</taxon>
        <taxon>Pezizomycotina</taxon>
        <taxon>Dothideomycetes</taxon>
        <taxon>Dothideomycetes incertae sedis</taxon>
        <taxon>Botryosphaeriales</taxon>
        <taxon>Phyllostictaceae</taxon>
        <taxon>Phyllosticta</taxon>
    </lineage>
</organism>
<gene>
    <name evidence="4" type="ORF">IWX46DRAFT_70183</name>
</gene>
<keyword evidence="2" id="KW-0539">Nucleus</keyword>
<evidence type="ECO:0000256" key="1">
    <source>
        <dbReference type="ARBA" id="ARBA00004123"/>
    </source>
</evidence>
<comment type="subcellular location">
    <subcellularLocation>
        <location evidence="1">Nucleus</location>
    </subcellularLocation>
</comment>
<feature type="compositionally biased region" description="Acidic residues" evidence="3">
    <location>
        <begin position="141"/>
        <end position="152"/>
    </location>
</feature>
<proteinExistence type="predicted"/>
<feature type="region of interest" description="Disordered" evidence="3">
    <location>
        <begin position="122"/>
        <end position="153"/>
    </location>
</feature>
<accession>A0ABR1MEH6</accession>
<keyword evidence="5" id="KW-1185">Reference proteome</keyword>
<dbReference type="PANTHER" id="PTHR46457:SF1">
    <property type="entry name" value="DNA REPAIR PROTEIN RAD51 HOMOLOG 4"/>
    <property type="match status" value="1"/>
</dbReference>
<comment type="caution">
    <text evidence="4">The sequence shown here is derived from an EMBL/GenBank/DDBJ whole genome shotgun (WGS) entry which is preliminary data.</text>
</comment>
<dbReference type="EMBL" id="JBBPDW010000013">
    <property type="protein sequence ID" value="KAK7547118.1"/>
    <property type="molecule type" value="Genomic_DNA"/>
</dbReference>